<accession>A0A5B0X9F1</accession>
<keyword evidence="1" id="KW-0472">Membrane</keyword>
<name>A0A5B0X9F1_9GAMM</name>
<organism evidence="2 3">
    <name type="scientific">Photorhabdus heterorhabditis</name>
    <dbReference type="NCBI Taxonomy" id="880156"/>
    <lineage>
        <taxon>Bacteria</taxon>
        <taxon>Pseudomonadati</taxon>
        <taxon>Pseudomonadota</taxon>
        <taxon>Gammaproteobacteria</taxon>
        <taxon>Enterobacterales</taxon>
        <taxon>Morganellaceae</taxon>
        <taxon>Photorhabdus</taxon>
    </lineage>
</organism>
<evidence type="ECO:0000313" key="3">
    <source>
        <dbReference type="Proteomes" id="UP000322184"/>
    </source>
</evidence>
<dbReference type="Proteomes" id="UP000322184">
    <property type="component" value="Unassembled WGS sequence"/>
</dbReference>
<keyword evidence="1" id="KW-1133">Transmembrane helix</keyword>
<evidence type="ECO:0000313" key="2">
    <source>
        <dbReference type="EMBL" id="KAA1195138.1"/>
    </source>
</evidence>
<protein>
    <submittedName>
        <fullName evidence="2">Uncharacterized protein</fullName>
    </submittedName>
</protein>
<evidence type="ECO:0000256" key="1">
    <source>
        <dbReference type="SAM" id="Phobius"/>
    </source>
</evidence>
<comment type="caution">
    <text evidence="2">The sequence shown here is derived from an EMBL/GenBank/DDBJ whole genome shotgun (WGS) entry which is preliminary data.</text>
</comment>
<proteinExistence type="predicted"/>
<dbReference type="AlphaFoldDB" id="A0A5B0X9F1"/>
<sequence length="100" mass="11730">MLIAALNQVLNTSDFHRDIRSMQYMKKFVILGFQKVIPSNRFAKLLFLPWTASLYPLFCCYAWIAREQWMLNLLILILFIIFSAPIVVDETLNTEKNCPD</sequence>
<feature type="transmembrane region" description="Helical" evidence="1">
    <location>
        <begin position="45"/>
        <end position="64"/>
    </location>
</feature>
<feature type="transmembrane region" description="Helical" evidence="1">
    <location>
        <begin position="70"/>
        <end position="88"/>
    </location>
</feature>
<keyword evidence="1" id="KW-0812">Transmembrane</keyword>
<dbReference type="STRING" id="880156.AM629_12825"/>
<reference evidence="2 3" key="1">
    <citation type="submission" date="2019-09" db="EMBL/GenBank/DDBJ databases">
        <title>Whole genome sequence of Photorhabdus heterorhabditis strain ETL (Enterobacteriales: Enterobacteriaceae) a bacterial symbiont of Heterorhabditis zealandica strain ETL (Rhabditida: Heterorhabditidae).</title>
        <authorList>
            <person name="Lulamba T.E."/>
            <person name="Serepa-Dlamini M.H."/>
        </authorList>
    </citation>
    <scope>NUCLEOTIDE SEQUENCE [LARGE SCALE GENOMIC DNA]</scope>
    <source>
        <strain evidence="2 3">ETL</strain>
    </source>
</reference>
<dbReference type="EMBL" id="VTUW01000004">
    <property type="protein sequence ID" value="KAA1195138.1"/>
    <property type="molecule type" value="Genomic_DNA"/>
</dbReference>
<dbReference type="RefSeq" id="WP_149616157.1">
    <property type="nucleotide sequence ID" value="NZ_CAWPFF010000081.1"/>
</dbReference>
<gene>
    <name evidence="2" type="ORF">F0L16_03690</name>
</gene>